<dbReference type="InterPro" id="IPR000673">
    <property type="entry name" value="Sig_transdc_resp-reg_Me-estase"/>
</dbReference>
<dbReference type="EMBL" id="NBTX02000004">
    <property type="protein sequence ID" value="PNL62527.1"/>
    <property type="molecule type" value="Genomic_DNA"/>
</dbReference>
<evidence type="ECO:0000313" key="2">
    <source>
        <dbReference type="EMBL" id="PNL62527.1"/>
    </source>
</evidence>
<name>A0AAX0WW58_9GAMM</name>
<dbReference type="RefSeq" id="WP_019233281.1">
    <property type="nucleotide sequence ID" value="NZ_CAXYJI010000061.1"/>
</dbReference>
<dbReference type="GO" id="GO:0005737">
    <property type="term" value="C:cytoplasm"/>
    <property type="evidence" value="ECO:0007669"/>
    <property type="project" value="InterPro"/>
</dbReference>
<dbReference type="Proteomes" id="UP000192511">
    <property type="component" value="Unassembled WGS sequence"/>
</dbReference>
<dbReference type="AlphaFoldDB" id="A0AAX0WW58"/>
<proteinExistence type="predicted"/>
<accession>A0AAX0WW58</accession>
<evidence type="ECO:0000313" key="3">
    <source>
        <dbReference type="Proteomes" id="UP000192511"/>
    </source>
</evidence>
<organism evidence="2 3">
    <name type="scientific">Legionella anisa</name>
    <dbReference type="NCBI Taxonomy" id="28082"/>
    <lineage>
        <taxon>Bacteria</taxon>
        <taxon>Pseudomonadati</taxon>
        <taxon>Pseudomonadota</taxon>
        <taxon>Gammaproteobacteria</taxon>
        <taxon>Legionellales</taxon>
        <taxon>Legionellaceae</taxon>
        <taxon>Legionella</taxon>
    </lineage>
</organism>
<dbReference type="Pfam" id="PF01339">
    <property type="entry name" value="CheB_methylest"/>
    <property type="match status" value="1"/>
</dbReference>
<feature type="domain" description="CheB-type methylesterase" evidence="1">
    <location>
        <begin position="8"/>
        <end position="60"/>
    </location>
</feature>
<dbReference type="GO" id="GO:0008984">
    <property type="term" value="F:protein-glutamate methylesterase activity"/>
    <property type="evidence" value="ECO:0007669"/>
    <property type="project" value="InterPro"/>
</dbReference>
<dbReference type="InterPro" id="IPR035909">
    <property type="entry name" value="CheB_C"/>
</dbReference>
<comment type="caution">
    <text evidence="2">The sequence shown here is derived from an EMBL/GenBank/DDBJ whole genome shotgun (WGS) entry which is preliminary data.</text>
</comment>
<reference evidence="2" key="1">
    <citation type="submission" date="2017-12" db="EMBL/GenBank/DDBJ databases">
        <title>FDA dAtabase for Regulatory Grade micrObial Sequences (FDA-ARGOS): Supporting development and validation of Infectious Disease Dx tests.</title>
        <authorList>
            <person name="Kerrigan L."/>
            <person name="Tallon L.J."/>
            <person name="Sadzewicz L."/>
            <person name="Sengamalay N."/>
            <person name="Ott S."/>
            <person name="Godinez A."/>
            <person name="Nagaraj S."/>
            <person name="Vavikolanu K."/>
            <person name="Vyas G."/>
            <person name="Nadendla S."/>
            <person name="Aluvathingal J."/>
            <person name="Sichtig H."/>
        </authorList>
    </citation>
    <scope>NUCLEOTIDE SEQUENCE [LARGE SCALE GENOMIC DNA]</scope>
    <source>
        <strain evidence="2">FDAARGOS_200</strain>
    </source>
</reference>
<gene>
    <name evidence="2" type="ORF">A6J39_015680</name>
</gene>
<sequence length="62" mass="6803">MFKNYVTVIEGSAGAINALECLLNPLPTDFPATILIVVHLPPTPISRLPKVISRFNRIYVAP</sequence>
<dbReference type="GO" id="GO:0000156">
    <property type="term" value="F:phosphorelay response regulator activity"/>
    <property type="evidence" value="ECO:0007669"/>
    <property type="project" value="InterPro"/>
</dbReference>
<evidence type="ECO:0000259" key="1">
    <source>
        <dbReference type="Pfam" id="PF01339"/>
    </source>
</evidence>
<protein>
    <recommendedName>
        <fullName evidence="1">CheB-type methylesterase domain-containing protein</fullName>
    </recommendedName>
</protein>
<dbReference type="GO" id="GO:0006935">
    <property type="term" value="P:chemotaxis"/>
    <property type="evidence" value="ECO:0007669"/>
    <property type="project" value="InterPro"/>
</dbReference>
<dbReference type="SUPFAM" id="SSF52738">
    <property type="entry name" value="Methylesterase CheB, C-terminal domain"/>
    <property type="match status" value="1"/>
</dbReference>
<dbReference type="Gene3D" id="3.40.50.180">
    <property type="entry name" value="Methylesterase CheB, C-terminal domain"/>
    <property type="match status" value="1"/>
</dbReference>
<dbReference type="GeneID" id="98065071"/>
<keyword evidence="3" id="KW-1185">Reference proteome</keyword>